<keyword evidence="1" id="KW-0732">Signal</keyword>
<protein>
    <recommendedName>
        <fullName evidence="4">Lipoprotein</fullName>
    </recommendedName>
</protein>
<evidence type="ECO:0000256" key="1">
    <source>
        <dbReference type="SAM" id="SignalP"/>
    </source>
</evidence>
<dbReference type="RefSeq" id="WP_043405912.1">
    <property type="nucleotide sequence ID" value="NZ_JPMI01000256.1"/>
</dbReference>
<reference evidence="2 3" key="1">
    <citation type="submission" date="2014-07" db="EMBL/GenBank/DDBJ databases">
        <title>Draft Genome Sequence of Gephyronic Acid Producer, Cystobacter violaceus Strain Cb vi76.</title>
        <authorList>
            <person name="Stevens D.C."/>
            <person name="Young J."/>
            <person name="Carmichael R."/>
            <person name="Tan J."/>
            <person name="Taylor R.E."/>
        </authorList>
    </citation>
    <scope>NUCLEOTIDE SEQUENCE [LARGE SCALE GENOMIC DNA]</scope>
    <source>
        <strain evidence="2 3">Cb vi76</strain>
    </source>
</reference>
<evidence type="ECO:0008006" key="4">
    <source>
        <dbReference type="Google" id="ProtNLM"/>
    </source>
</evidence>
<dbReference type="InterPro" id="IPR045757">
    <property type="entry name" value="DUF6184"/>
</dbReference>
<dbReference type="Proteomes" id="UP000028547">
    <property type="component" value="Unassembled WGS sequence"/>
</dbReference>
<proteinExistence type="predicted"/>
<name>A0A084SL91_9BACT</name>
<sequence length="122" mass="13112">MRIASTLSLLSLIALLPACGPTSREDAQREATGAACDYYAGCEKIGSGDGKEFEDRKECEVDMRDFFQGSWTANNCPAINEKGLDTCLERIRSTSCSSAADFLNTAFFVCGSGAVCQEEAED</sequence>
<dbReference type="Pfam" id="PF19682">
    <property type="entry name" value="DUF6184"/>
    <property type="match status" value="1"/>
</dbReference>
<dbReference type="EMBL" id="JPMI01000256">
    <property type="protein sequence ID" value="KFA89226.1"/>
    <property type="molecule type" value="Genomic_DNA"/>
</dbReference>
<dbReference type="AlphaFoldDB" id="A0A084SL91"/>
<feature type="signal peptide" evidence="1">
    <location>
        <begin position="1"/>
        <end position="20"/>
    </location>
</feature>
<evidence type="ECO:0000313" key="2">
    <source>
        <dbReference type="EMBL" id="KFA89226.1"/>
    </source>
</evidence>
<feature type="chain" id="PRO_5001781284" description="Lipoprotein" evidence="1">
    <location>
        <begin position="21"/>
        <end position="122"/>
    </location>
</feature>
<accession>A0A084SL91</accession>
<gene>
    <name evidence="2" type="ORF">Q664_36075</name>
</gene>
<evidence type="ECO:0000313" key="3">
    <source>
        <dbReference type="Proteomes" id="UP000028547"/>
    </source>
</evidence>
<organism evidence="2 3">
    <name type="scientific">Archangium violaceum Cb vi76</name>
    <dbReference type="NCBI Taxonomy" id="1406225"/>
    <lineage>
        <taxon>Bacteria</taxon>
        <taxon>Pseudomonadati</taxon>
        <taxon>Myxococcota</taxon>
        <taxon>Myxococcia</taxon>
        <taxon>Myxococcales</taxon>
        <taxon>Cystobacterineae</taxon>
        <taxon>Archangiaceae</taxon>
        <taxon>Archangium</taxon>
    </lineage>
</organism>
<comment type="caution">
    <text evidence="2">The sequence shown here is derived from an EMBL/GenBank/DDBJ whole genome shotgun (WGS) entry which is preliminary data.</text>
</comment>